<organism evidence="1 2">
    <name type="scientific">Paenibacillus borealis</name>
    <dbReference type="NCBI Taxonomy" id="160799"/>
    <lineage>
        <taxon>Bacteria</taxon>
        <taxon>Bacillati</taxon>
        <taxon>Bacillota</taxon>
        <taxon>Bacilli</taxon>
        <taxon>Bacillales</taxon>
        <taxon>Paenibacillaceae</taxon>
        <taxon>Paenibacillus</taxon>
    </lineage>
</organism>
<evidence type="ECO:0008006" key="3">
    <source>
        <dbReference type="Google" id="ProtNLM"/>
    </source>
</evidence>
<keyword evidence="2" id="KW-1185">Reference proteome</keyword>
<name>A0ABX3GXB8_PAEBO</name>
<gene>
    <name evidence="1" type="ORF">BSK56_31515</name>
</gene>
<evidence type="ECO:0000313" key="2">
    <source>
        <dbReference type="Proteomes" id="UP000187412"/>
    </source>
</evidence>
<comment type="caution">
    <text evidence="1">The sequence shown here is derived from an EMBL/GenBank/DDBJ whole genome shotgun (WGS) entry which is preliminary data.</text>
</comment>
<protein>
    <recommendedName>
        <fullName evidence="3">Acetyl-CoA acetyltransferase</fullName>
    </recommendedName>
</protein>
<sequence length="106" mass="12080">MSFQTAGYQQKVLYQADSQSVQNLKNIRSHLQHICKQHGNQIVRIETLDGQVYVGRIVHCDRGLLYFAVPKQGGQRAFFGSPSYSSDEMILTLVLYELLVITLLYT</sequence>
<dbReference type="RefSeq" id="WP_076114330.1">
    <property type="nucleotide sequence ID" value="NZ_MPTB01000071.1"/>
</dbReference>
<reference evidence="1 2" key="1">
    <citation type="submission" date="2016-10" db="EMBL/GenBank/DDBJ databases">
        <title>Paenibacillus species isolates.</title>
        <authorList>
            <person name="Beno S.M."/>
        </authorList>
    </citation>
    <scope>NUCLEOTIDE SEQUENCE [LARGE SCALE GENOMIC DNA]</scope>
    <source>
        <strain evidence="1 2">FSL H7-0744</strain>
    </source>
</reference>
<evidence type="ECO:0000313" key="1">
    <source>
        <dbReference type="EMBL" id="OMD37165.1"/>
    </source>
</evidence>
<accession>A0ABX3GXB8</accession>
<dbReference type="EMBL" id="MPTB01000071">
    <property type="protein sequence ID" value="OMD37165.1"/>
    <property type="molecule type" value="Genomic_DNA"/>
</dbReference>
<dbReference type="Proteomes" id="UP000187412">
    <property type="component" value="Unassembled WGS sequence"/>
</dbReference>
<proteinExistence type="predicted"/>